<evidence type="ECO:0000313" key="2">
    <source>
        <dbReference type="Proteomes" id="UP000739565"/>
    </source>
</evidence>
<comment type="caution">
    <text evidence="1">The sequence shown here is derived from an EMBL/GenBank/DDBJ whole genome shotgun (WGS) entry which is preliminary data.</text>
</comment>
<accession>A0A953T4Y0</accession>
<protein>
    <submittedName>
        <fullName evidence="1">Uncharacterized protein</fullName>
    </submittedName>
</protein>
<gene>
    <name evidence="1" type="ORF">KZZ10_10150</name>
</gene>
<name>A0A953T4Y0_9BURK</name>
<keyword evidence="2" id="KW-1185">Reference proteome</keyword>
<dbReference type="RefSeq" id="WP_259661408.1">
    <property type="nucleotide sequence ID" value="NZ_JAHXRI010000007.1"/>
</dbReference>
<dbReference type="AlphaFoldDB" id="A0A953T4Y0"/>
<dbReference type="Proteomes" id="UP000739565">
    <property type="component" value="Unassembled WGS sequence"/>
</dbReference>
<sequence>MVKAVYLAGNSYPGDRALEERVTQFLSARLGISTYPQSCLIPPPEQLTVDPLIHYTLHGLQENRRYQIT</sequence>
<organism evidence="1 2">
    <name type="scientific">Zwartia hollandica</name>
    <dbReference type="NCBI Taxonomy" id="324606"/>
    <lineage>
        <taxon>Bacteria</taxon>
        <taxon>Pseudomonadati</taxon>
        <taxon>Pseudomonadota</taxon>
        <taxon>Betaproteobacteria</taxon>
        <taxon>Burkholderiales</taxon>
        <taxon>Alcaligenaceae</taxon>
        <taxon>Zwartia</taxon>
    </lineage>
</organism>
<dbReference type="EMBL" id="JAHXRI010000007">
    <property type="protein sequence ID" value="MBZ1351006.1"/>
    <property type="molecule type" value="Genomic_DNA"/>
</dbReference>
<proteinExistence type="predicted"/>
<reference evidence="1" key="1">
    <citation type="submission" date="2021-07" db="EMBL/GenBank/DDBJ databases">
        <title>New genus and species of the family Alcaligenaceae.</title>
        <authorList>
            <person name="Hahn M.W."/>
        </authorList>
    </citation>
    <scope>NUCLEOTIDE SEQUENCE</scope>
    <source>
        <strain evidence="1">LF4-65</strain>
    </source>
</reference>
<evidence type="ECO:0000313" key="1">
    <source>
        <dbReference type="EMBL" id="MBZ1351006.1"/>
    </source>
</evidence>